<feature type="compositionally biased region" description="Polar residues" evidence="5">
    <location>
        <begin position="63"/>
        <end position="74"/>
    </location>
</feature>
<evidence type="ECO:0000313" key="9">
    <source>
        <dbReference type="Proteomes" id="UP000050360"/>
    </source>
</evidence>
<dbReference type="InterPro" id="IPR053180">
    <property type="entry name" value="Ca-binding_acidic-repeat"/>
</dbReference>
<feature type="compositionally biased region" description="Acidic residues" evidence="5">
    <location>
        <begin position="160"/>
        <end position="176"/>
    </location>
</feature>
<feature type="compositionally biased region" description="Polar residues" evidence="5">
    <location>
        <begin position="1047"/>
        <end position="1060"/>
    </location>
</feature>
<feature type="compositionally biased region" description="Polar residues" evidence="5">
    <location>
        <begin position="46"/>
        <end position="56"/>
    </location>
</feature>
<dbReference type="InterPro" id="IPR011635">
    <property type="entry name" value="CARDB"/>
</dbReference>
<evidence type="ECO:0000313" key="8">
    <source>
        <dbReference type="EMBL" id="KPQ42552.1"/>
    </source>
</evidence>
<evidence type="ECO:0000259" key="7">
    <source>
        <dbReference type="Pfam" id="PF13750"/>
    </source>
</evidence>
<comment type="subcellular location">
    <subcellularLocation>
        <location evidence="1">Secreted</location>
    </subcellularLocation>
</comment>
<evidence type="ECO:0000256" key="5">
    <source>
        <dbReference type="SAM" id="MobiDB-lite"/>
    </source>
</evidence>
<feature type="region of interest" description="Disordered" evidence="5">
    <location>
        <begin position="1032"/>
        <end position="1062"/>
    </location>
</feature>
<dbReference type="PANTHER" id="PTHR37467">
    <property type="entry name" value="EXPORTED CALCIUM-BINDING GLYCOPROTEIN-RELATED"/>
    <property type="match status" value="1"/>
</dbReference>
<dbReference type="PATRIC" id="fig|1719120.3.peg.3152"/>
<evidence type="ECO:0000256" key="2">
    <source>
        <dbReference type="ARBA" id="ARBA00022525"/>
    </source>
</evidence>
<feature type="domain" description="Ig-like" evidence="7">
    <location>
        <begin position="602"/>
        <end position="684"/>
    </location>
</feature>
<dbReference type="GO" id="GO:0005509">
    <property type="term" value="F:calcium ion binding"/>
    <property type="evidence" value="ECO:0007669"/>
    <property type="project" value="InterPro"/>
</dbReference>
<dbReference type="Gene3D" id="2.60.40.10">
    <property type="entry name" value="Immunoglobulins"/>
    <property type="match status" value="5"/>
</dbReference>
<reference evidence="8 9" key="1">
    <citation type="submission" date="2015-09" db="EMBL/GenBank/DDBJ databases">
        <title>A metagenomics-based metabolic model of nitrate-dependent anaerobic oxidation of methane by Methanoperedens-like archaea.</title>
        <authorList>
            <person name="Arshad A."/>
            <person name="Speth D.R."/>
            <person name="De Graaf R.M."/>
            <person name="Op Den Camp H.J."/>
            <person name="Jetten M.S."/>
            <person name="Welte C.U."/>
        </authorList>
    </citation>
    <scope>NUCLEOTIDE SEQUENCE [LARGE SCALE GENOMIC DNA]</scope>
</reference>
<sequence>MGNIRIFGKLLSILLAIILITAPISSALSAGYTRNNETSANDHNESIGNTKVTPGSESKDSSKTNNSDTRNNNAPEDDSKDTDEKPHNKLKNRLESLQPDFTSPLTLKQQAYGNLSSLNPVENKNNKDITKKLDKAKLYITKSVASGLWYDKNHLKPVQESDDNDDDDNNDDDSADKDENDKGPGIDIKTPVFKSEKTSAQNILEIISKSKDQLPDDDILIETLINLVQADRNIAQTAITDALQATSRNGDNPKHKEHKNIEKAQKDFDKAIEKIQKGEPIDAIEHFEDAWEHATSEVTRLDAAIKPVIVFDSIRGMYINRTTINLTGHVEDAAVYTLSSITLEVNGIPSTLNLTDGIFETALNLNEGKNHINATVIDNFGNTGTNNITLIVDTILPVISYSGADDGRYYNTSVSVTANMTDENPDTLIILVNGNPYTQNAPIIIEGTYRINITARDLAGNTADSSFTFHIDMTPPAIRIIKPVGSFISGTAAVNFTVTDISPVNTEVTADGSVPLTGIFDSTAYPDGVHFIMVDAVDAAGNAATETVSFIVDNTKPEVSILEPGNNEAIRGFREIIASAYDLYLKSVTLFINNRPVSDTVNHTFDTLNYSDGNYTISAQGIDLANNTGYGNISVIVDNTPPAVNITSPSNGSFVKQQIEVNANITETNPDITDVRIDSVNVSGTLPYLLNTLSYPDGQHAIGVYLRDRAGNEASGIVDITIDNTRPEVNITSPVNASLVRGVINIAADIYDINPENTTLAINGIFVTNNSTYAWNTTGYTDGWHTITAMAVDMAGNTAQKEVWVQVDNTPPALSVSELNVYPTINNLEYQLLITTEADTNATVNNAPVALDNGSATYKTNVILGINDFIVTAIDRAGNSASWNKTILIDEDKLPDWYEINVTGTDPLNADSDSTKTTSNEAANMIPDDQEDFNKDGLTNLQEFRLGTNPFAGDSDSDGLTDWFEVFKTGTYPTSTDTDGNAITDANEDFDTDSLTNMQEQSLGTDPLNPDTDDDTLKDGYEINILKINSLNKDTDNDGLEDDSELRLSTNPLNPDSNRNGIFDGKESYTQTFKNSTAGVEAIINGVGDVGKSIVLAKDNSSALMSSLPGVVNTVDISTSSQVNSVSVKIYYNESILGSILESELKLFYYNETSNALELVADQGINTTGNYVWGNTNHLSIYGIATPRDWFNQWYVNWKIPGQIFKIGDRMRIKANVHNTGQGPASNVKVEFRENTQSGTLIGTTTIPSIATGSSALTSIEWTVKSGTTQICVKVDPANLIAEVSEGNNNACGDFSSNLDSDGDGLTDYEETNGMRVAFPNAFVKSYAGNAHSDNDGLTDGYEMGRIVYDPGNKLLYDSLATLYGWDKSLYDGYHYEYKADPMKTDTDGDRLNDKQELDAGTNPFKSEYSFLLEASLGYVLGDIGLGDPRHDNMAYLGGTIAAGLTPYVEWAATARDVVANAWHGDWFTAGVTLGTGLLSAFPATVVADEVPEMSAKLLKFVKAFPHKITEVGKYIVKVIPDHSIRLLDEIYQGAVTILKGSYGFSNDLVRKYAGEGIDIGKVKNGLEGLIIEHSGELSQKTAGTISKFDEPIKDIRFAGTGGEGADIVATMNDGRKIGREVTTIQPSIPIQSANDFTGVLKDTIAKKSKQLESTTEDIKELHIQVNKATEFANKETLLESIERAKGTLKANNRPYVINKVVLYDGTGNMLAIG</sequence>
<dbReference type="CDD" id="cd20742">
    <property type="entry name" value="FIX_vWA-like"/>
    <property type="match status" value="1"/>
</dbReference>
<keyword evidence="3" id="KW-0732">Signal</keyword>
<dbReference type="InterPro" id="IPR013783">
    <property type="entry name" value="Ig-like_fold"/>
</dbReference>
<accession>A0A0P8A7F5</accession>
<dbReference type="InterPro" id="IPR022038">
    <property type="entry name" value="Ig-like_bact"/>
</dbReference>
<feature type="domain" description="Ig-like" evidence="7">
    <location>
        <begin position="770"/>
        <end position="857"/>
    </location>
</feature>
<dbReference type="InterPro" id="IPR028974">
    <property type="entry name" value="TSP_type-3_rpt"/>
</dbReference>
<evidence type="ECO:0000256" key="1">
    <source>
        <dbReference type="ARBA" id="ARBA00004613"/>
    </source>
</evidence>
<evidence type="ECO:0000256" key="4">
    <source>
        <dbReference type="ARBA" id="ARBA00022837"/>
    </source>
</evidence>
<feature type="domain" description="CARDB" evidence="6">
    <location>
        <begin position="1208"/>
        <end position="1290"/>
    </location>
</feature>
<keyword evidence="2" id="KW-0964">Secreted</keyword>
<name>A0A0P8A7F5_9EURY</name>
<protein>
    <recommendedName>
        <fullName evidence="10">CARDB domain-containing protein</fullName>
    </recommendedName>
</protein>
<feature type="region of interest" description="Disordered" evidence="5">
    <location>
        <begin position="156"/>
        <end position="194"/>
    </location>
</feature>
<dbReference type="EMBL" id="LKCM01000223">
    <property type="protein sequence ID" value="KPQ42552.1"/>
    <property type="molecule type" value="Genomic_DNA"/>
</dbReference>
<proteinExistence type="predicted"/>
<keyword evidence="4" id="KW-0106">Calcium</keyword>
<dbReference type="PANTHER" id="PTHR37467:SF1">
    <property type="entry name" value="EXPORTED CALCIUM-BINDING GLYCOPROTEIN"/>
    <property type="match status" value="1"/>
</dbReference>
<organism evidence="8 9">
    <name type="scientific">Candidatus Methanoperedens nitratireducens</name>
    <dbReference type="NCBI Taxonomy" id="1392998"/>
    <lineage>
        <taxon>Archaea</taxon>
        <taxon>Methanobacteriati</taxon>
        <taxon>Methanobacteriota</taxon>
        <taxon>Stenosarchaea group</taxon>
        <taxon>Methanomicrobia</taxon>
        <taxon>Methanosarcinales</taxon>
        <taxon>ANME-2 cluster</taxon>
        <taxon>Candidatus Methanoperedentaceae</taxon>
        <taxon>Candidatus Methanoperedens</taxon>
    </lineage>
</organism>
<dbReference type="Pfam" id="PF18884">
    <property type="entry name" value="TSP3_bac"/>
    <property type="match status" value="4"/>
</dbReference>
<feature type="region of interest" description="Disordered" evidence="5">
    <location>
        <begin position="38"/>
        <end position="87"/>
    </location>
</feature>
<dbReference type="Pfam" id="PF07705">
    <property type="entry name" value="CARDB"/>
    <property type="match status" value="1"/>
</dbReference>
<gene>
    <name evidence="8" type="ORF">MPEBLZ_02898</name>
</gene>
<dbReference type="Proteomes" id="UP000050360">
    <property type="component" value="Unassembled WGS sequence"/>
</dbReference>
<evidence type="ECO:0000256" key="3">
    <source>
        <dbReference type="ARBA" id="ARBA00022729"/>
    </source>
</evidence>
<dbReference type="Pfam" id="PF13750">
    <property type="entry name" value="Big_3_3"/>
    <property type="match status" value="2"/>
</dbReference>
<evidence type="ECO:0000259" key="6">
    <source>
        <dbReference type="Pfam" id="PF07705"/>
    </source>
</evidence>
<comment type="caution">
    <text evidence="8">The sequence shown here is derived from an EMBL/GenBank/DDBJ whole genome shotgun (WGS) entry which is preliminary data.</text>
</comment>
<evidence type="ECO:0008006" key="10">
    <source>
        <dbReference type="Google" id="ProtNLM"/>
    </source>
</evidence>
<dbReference type="Gene3D" id="4.10.1080.10">
    <property type="entry name" value="TSP type-3 repeat"/>
    <property type="match status" value="1"/>
</dbReference>
<dbReference type="InterPro" id="IPR059100">
    <property type="entry name" value="TSP3_bac"/>
</dbReference>